<evidence type="ECO:0000313" key="3">
    <source>
        <dbReference type="Proteomes" id="UP001163731"/>
    </source>
</evidence>
<keyword evidence="3" id="KW-1185">Reference proteome</keyword>
<dbReference type="InterPro" id="IPR058087">
    <property type="entry name" value="XAC2610_dom"/>
</dbReference>
<protein>
    <submittedName>
        <fullName evidence="2">Uncharacterized protein</fullName>
    </submittedName>
</protein>
<keyword evidence="1" id="KW-0732">Signal</keyword>
<evidence type="ECO:0000256" key="1">
    <source>
        <dbReference type="SAM" id="SignalP"/>
    </source>
</evidence>
<gene>
    <name evidence="2" type="ORF">OMO38_10700</name>
</gene>
<accession>A0ABT3HYV8</accession>
<feature type="chain" id="PRO_5046663829" evidence="1">
    <location>
        <begin position="23"/>
        <end position="280"/>
    </location>
</feature>
<dbReference type="Proteomes" id="UP001163731">
    <property type="component" value="Unassembled WGS sequence"/>
</dbReference>
<evidence type="ECO:0000313" key="2">
    <source>
        <dbReference type="EMBL" id="MCW3168992.1"/>
    </source>
</evidence>
<organism evidence="2 3">
    <name type="scientific">Chryseobacterium kimseyorum</name>
    <dbReference type="NCBI Taxonomy" id="2984028"/>
    <lineage>
        <taxon>Bacteria</taxon>
        <taxon>Pseudomonadati</taxon>
        <taxon>Bacteroidota</taxon>
        <taxon>Flavobacteriia</taxon>
        <taxon>Flavobacteriales</taxon>
        <taxon>Weeksellaceae</taxon>
        <taxon>Chryseobacterium group</taxon>
        <taxon>Chryseobacterium</taxon>
    </lineage>
</organism>
<dbReference type="NCBIfam" id="NF047539">
    <property type="entry name" value="XAC2610_fam"/>
    <property type="match status" value="1"/>
</dbReference>
<sequence>MKYFLKTLFFSMFFFLVKPFFAQPFHLKSVGEKKEFHLKIYFASSGKGAFVKYKNHEDVIPLKIKNISIDSSEVESGQPTFTTYIWDEIVNGKINGTYELTEWPRNIGNLYYNRKKDNKKFKLELVENEEYDGSDEYFLHQTFIKFNHFYNDQLIFKYPDKTTQKINLISIESSSGARQSRIEDYNFDGYDDVAFSVYDAGKGVYQYYSVFLYNPKTKKFNLLSEPDSKNSTCSCLCDIKLNPKKKILSTSCRGGASWWKNEYRYENGKLKWVKSYQEKQ</sequence>
<name>A0ABT3HYV8_9FLAO</name>
<comment type="caution">
    <text evidence="2">The sequence shown here is derived from an EMBL/GenBank/DDBJ whole genome shotgun (WGS) entry which is preliminary data.</text>
</comment>
<reference evidence="2" key="1">
    <citation type="submission" date="2022-10" db="EMBL/GenBank/DDBJ databases">
        <title>Chryseobacterium babae sp. nov. isolated from the gut of the beetle Oryctes rhinoceros, and Chryseobacterium kimseyorum sp. nov., isolated from a stick insect rearing cage.</title>
        <authorList>
            <person name="Shelomi M."/>
            <person name="Han C.-J."/>
            <person name="Chen W.-M."/>
            <person name="Chen H.-K."/>
            <person name="Liaw S.-J."/>
            <person name="Muhle E."/>
            <person name="Clermont D."/>
        </authorList>
    </citation>
    <scope>NUCLEOTIDE SEQUENCE</scope>
    <source>
        <strain evidence="2">09-1422</strain>
    </source>
</reference>
<feature type="signal peptide" evidence="1">
    <location>
        <begin position="1"/>
        <end position="22"/>
    </location>
</feature>
<dbReference type="EMBL" id="JAPDHW010000006">
    <property type="protein sequence ID" value="MCW3168992.1"/>
    <property type="molecule type" value="Genomic_DNA"/>
</dbReference>
<proteinExistence type="predicted"/>